<feature type="non-terminal residue" evidence="2">
    <location>
        <position position="76"/>
    </location>
</feature>
<gene>
    <name evidence="2" type="ORF">TSPGSL018_25311</name>
</gene>
<protein>
    <submittedName>
        <fullName evidence="2">Uncharacterized protein</fullName>
    </submittedName>
</protein>
<evidence type="ECO:0000256" key="1">
    <source>
        <dbReference type="SAM" id="MobiDB-lite"/>
    </source>
</evidence>
<name>A0A061RVH2_9CHLO</name>
<feature type="region of interest" description="Disordered" evidence="1">
    <location>
        <begin position="1"/>
        <end position="29"/>
    </location>
</feature>
<dbReference type="AlphaFoldDB" id="A0A061RVH2"/>
<accession>A0A061RVH2</accession>
<evidence type="ECO:0000313" key="2">
    <source>
        <dbReference type="EMBL" id="JAC74675.1"/>
    </source>
</evidence>
<reference evidence="2" key="1">
    <citation type="submission" date="2014-05" db="EMBL/GenBank/DDBJ databases">
        <title>The transcriptome of the halophilic microalga Tetraselmis sp. GSL018 isolated from the Great Salt Lake, Utah.</title>
        <authorList>
            <person name="Jinkerson R.E."/>
            <person name="D'Adamo S."/>
            <person name="Posewitz M.C."/>
        </authorList>
    </citation>
    <scope>NUCLEOTIDE SEQUENCE</scope>
    <source>
        <strain evidence="2">GSL018</strain>
    </source>
</reference>
<dbReference type="EMBL" id="GBEZ01011077">
    <property type="protein sequence ID" value="JAC74675.1"/>
    <property type="molecule type" value="Transcribed_RNA"/>
</dbReference>
<feature type="non-terminal residue" evidence="2">
    <location>
        <position position="1"/>
    </location>
</feature>
<organism evidence="2">
    <name type="scientific">Tetraselmis sp. GSL018</name>
    <dbReference type="NCBI Taxonomy" id="582737"/>
    <lineage>
        <taxon>Eukaryota</taxon>
        <taxon>Viridiplantae</taxon>
        <taxon>Chlorophyta</taxon>
        <taxon>core chlorophytes</taxon>
        <taxon>Chlorodendrophyceae</taxon>
        <taxon>Chlorodendrales</taxon>
        <taxon>Chlorodendraceae</taxon>
        <taxon>Tetraselmis</taxon>
    </lineage>
</organism>
<sequence length="76" mass="8399">LPGAEIRRLQVGGRRSPPSLGRERRGGGQFTRRGRLFSFFFVGPANQGSPCIPAQLQRGRRRLAAPHQPSHLPCPE</sequence>
<proteinExistence type="predicted"/>